<comment type="caution">
    <text evidence="2">The sequence shown here is derived from an EMBL/GenBank/DDBJ whole genome shotgun (WGS) entry which is preliminary data.</text>
</comment>
<evidence type="ECO:0000313" key="3">
    <source>
        <dbReference type="Proteomes" id="UP000585638"/>
    </source>
</evidence>
<dbReference type="InterPro" id="IPR000073">
    <property type="entry name" value="AB_hydrolase_1"/>
</dbReference>
<sequence>MKIGELLYLARCFAREQAIVALLGMPALLGHPVWRTADPDLGGGQGVLLVPGFGAGDRSLSLTRRWLTARGFHPAPARIGLNIGCTSTLVDRVERRLEEHAEATGRRVVLLGQSRGGALARLVAARRPELVRGLVMLGSPVLDLLGARLGVIPIARALARLSTLGIAGLLDNDCFGGDCYSLHSEALRAPLPESVPAVAFYSRNDAIAPWWLCMDPYATCIEVRSTHTGMAFDPAVYAALGPILAEWSADTKALVA</sequence>
<dbReference type="Pfam" id="PF00561">
    <property type="entry name" value="Abhydrolase_1"/>
    <property type="match status" value="1"/>
</dbReference>
<proteinExistence type="predicted"/>
<accession>A0A7W9NLJ6</accession>
<dbReference type="AlphaFoldDB" id="A0A7W9NLJ6"/>
<dbReference type="EMBL" id="JACHIR010000002">
    <property type="protein sequence ID" value="MBB5897080.1"/>
    <property type="molecule type" value="Genomic_DNA"/>
</dbReference>
<evidence type="ECO:0000259" key="1">
    <source>
        <dbReference type="Pfam" id="PF00561"/>
    </source>
</evidence>
<feature type="domain" description="AB hydrolase-1" evidence="1">
    <location>
        <begin position="26"/>
        <end position="140"/>
    </location>
</feature>
<dbReference type="Gene3D" id="3.40.50.1820">
    <property type="entry name" value="alpha/beta hydrolase"/>
    <property type="match status" value="1"/>
</dbReference>
<dbReference type="RefSeq" id="WP_246490000.1">
    <property type="nucleotide sequence ID" value="NZ_BAAAWY010000036.1"/>
</dbReference>
<reference evidence="2 3" key="1">
    <citation type="submission" date="2020-08" db="EMBL/GenBank/DDBJ databases">
        <title>Sequencing the genomes of 1000 actinobacteria strains.</title>
        <authorList>
            <person name="Klenk H.-P."/>
        </authorList>
    </citation>
    <scope>NUCLEOTIDE SEQUENCE [LARGE SCALE GENOMIC DNA]</scope>
    <source>
        <strain evidence="2 3">DSM 43851</strain>
    </source>
</reference>
<organism evidence="2 3">
    <name type="scientific">Kutzneria kofuensis</name>
    <dbReference type="NCBI Taxonomy" id="103725"/>
    <lineage>
        <taxon>Bacteria</taxon>
        <taxon>Bacillati</taxon>
        <taxon>Actinomycetota</taxon>
        <taxon>Actinomycetes</taxon>
        <taxon>Pseudonocardiales</taxon>
        <taxon>Pseudonocardiaceae</taxon>
        <taxon>Kutzneria</taxon>
    </lineage>
</organism>
<gene>
    <name evidence="2" type="ORF">BJ998_008339</name>
</gene>
<keyword evidence="3" id="KW-1185">Reference proteome</keyword>
<dbReference type="InterPro" id="IPR029058">
    <property type="entry name" value="AB_hydrolase_fold"/>
</dbReference>
<name>A0A7W9NLJ6_9PSEU</name>
<dbReference type="SUPFAM" id="SSF53474">
    <property type="entry name" value="alpha/beta-Hydrolases"/>
    <property type="match status" value="1"/>
</dbReference>
<dbReference type="Proteomes" id="UP000585638">
    <property type="component" value="Unassembled WGS sequence"/>
</dbReference>
<dbReference type="GO" id="GO:0003824">
    <property type="term" value="F:catalytic activity"/>
    <property type="evidence" value="ECO:0007669"/>
    <property type="project" value="UniProtKB-ARBA"/>
</dbReference>
<evidence type="ECO:0000313" key="2">
    <source>
        <dbReference type="EMBL" id="MBB5897080.1"/>
    </source>
</evidence>
<protein>
    <submittedName>
        <fullName evidence="2">Pimeloyl-ACP methyl ester carboxylesterase</fullName>
    </submittedName>
</protein>